<organism evidence="3 4">
    <name type="scientific">Glaciimonas immobilis</name>
    <dbReference type="NCBI Taxonomy" id="728004"/>
    <lineage>
        <taxon>Bacteria</taxon>
        <taxon>Pseudomonadati</taxon>
        <taxon>Pseudomonadota</taxon>
        <taxon>Betaproteobacteria</taxon>
        <taxon>Burkholderiales</taxon>
        <taxon>Oxalobacteraceae</taxon>
        <taxon>Glaciimonas</taxon>
    </lineage>
</organism>
<dbReference type="PANTHER" id="PTHR35585:SF1">
    <property type="entry name" value="HHE DOMAIN PROTEIN (AFU_ORTHOLOGUE AFUA_4G00730)"/>
    <property type="match status" value="1"/>
</dbReference>
<protein>
    <submittedName>
        <fullName evidence="3">Iron-sulfur cluster repair protein YtfE (RIC family)</fullName>
    </submittedName>
</protein>
<reference evidence="3 4" key="1">
    <citation type="submission" date="2020-08" db="EMBL/GenBank/DDBJ databases">
        <title>Genomic Encyclopedia of Type Strains, Phase IV (KMG-IV): sequencing the most valuable type-strain genomes for metagenomic binning, comparative biology and taxonomic classification.</title>
        <authorList>
            <person name="Goeker M."/>
        </authorList>
    </citation>
    <scope>NUCLEOTIDE SEQUENCE [LARGE SCALE GENOMIC DNA]</scope>
    <source>
        <strain evidence="3 4">DSM 23240</strain>
    </source>
</reference>
<dbReference type="CDD" id="cd12108">
    <property type="entry name" value="Hr-like"/>
    <property type="match status" value="1"/>
</dbReference>
<feature type="coiled-coil region" evidence="1">
    <location>
        <begin position="80"/>
        <end position="117"/>
    </location>
</feature>
<evidence type="ECO:0000256" key="1">
    <source>
        <dbReference type="SAM" id="Coils"/>
    </source>
</evidence>
<comment type="caution">
    <text evidence="3">The sequence shown here is derived from an EMBL/GenBank/DDBJ whole genome shotgun (WGS) entry which is preliminary data.</text>
</comment>
<dbReference type="InterPro" id="IPR012312">
    <property type="entry name" value="Hemerythrin-like"/>
</dbReference>
<evidence type="ECO:0000259" key="2">
    <source>
        <dbReference type="Pfam" id="PF01814"/>
    </source>
</evidence>
<accession>A0A840RQJ9</accession>
<dbReference type="Proteomes" id="UP000571084">
    <property type="component" value="Unassembled WGS sequence"/>
</dbReference>
<dbReference type="EMBL" id="JACHHQ010000002">
    <property type="protein sequence ID" value="MBB5199422.1"/>
    <property type="molecule type" value="Genomic_DNA"/>
</dbReference>
<dbReference type="Pfam" id="PF01814">
    <property type="entry name" value="Hemerythrin"/>
    <property type="match status" value="1"/>
</dbReference>
<keyword evidence="1" id="KW-0175">Coiled coil</keyword>
<evidence type="ECO:0000313" key="3">
    <source>
        <dbReference type="EMBL" id="MBB5199422.1"/>
    </source>
</evidence>
<proteinExistence type="predicted"/>
<name>A0A840RQJ9_9BURK</name>
<dbReference type="PANTHER" id="PTHR35585">
    <property type="entry name" value="HHE DOMAIN PROTEIN (AFU_ORTHOLOGUE AFUA_4G00730)"/>
    <property type="match status" value="1"/>
</dbReference>
<keyword evidence="4" id="KW-1185">Reference proteome</keyword>
<dbReference type="AlphaFoldDB" id="A0A840RQJ9"/>
<dbReference type="Gene3D" id="1.20.120.520">
    <property type="entry name" value="nmb1532 protein domain like"/>
    <property type="match status" value="1"/>
</dbReference>
<feature type="domain" description="Hemerythrin-like" evidence="2">
    <location>
        <begin position="15"/>
        <end position="133"/>
    </location>
</feature>
<dbReference type="RefSeq" id="WP_168054985.1">
    <property type="nucleotide sequence ID" value="NZ_JAAOZT010000006.1"/>
</dbReference>
<sequence>METKTATKSRFKDATTLLVHDHNSVKAKFKEFESMGSRARVGKKKLADEICTELTIHAMLEEEIFYPAVQQEAEDGPALIEEATAEHAGAKALIAQIKAMSADDESLTETVQKLSEEIAHHVKEEEGEMFPKARASGLDLVALRDQMLERKTELSAEEL</sequence>
<evidence type="ECO:0000313" key="4">
    <source>
        <dbReference type="Proteomes" id="UP000571084"/>
    </source>
</evidence>
<gene>
    <name evidence="3" type="ORF">HNR39_001249</name>
</gene>